<dbReference type="AlphaFoldDB" id="A0A6C0KW00"/>
<dbReference type="EMBL" id="MN740992">
    <property type="protein sequence ID" value="QHU21769.1"/>
    <property type="molecule type" value="Genomic_DNA"/>
</dbReference>
<reference evidence="1" key="1">
    <citation type="journal article" date="2020" name="Nature">
        <title>Giant virus diversity and host interactions through global metagenomics.</title>
        <authorList>
            <person name="Schulz F."/>
            <person name="Roux S."/>
            <person name="Paez-Espino D."/>
            <person name="Jungbluth S."/>
            <person name="Walsh D.A."/>
            <person name="Denef V.J."/>
            <person name="McMahon K.D."/>
            <person name="Konstantinidis K.T."/>
            <person name="Eloe-Fadrosh E.A."/>
            <person name="Kyrpides N.C."/>
            <person name="Woyke T."/>
        </authorList>
    </citation>
    <scope>NUCLEOTIDE SEQUENCE</scope>
    <source>
        <strain evidence="1">GVMAG-S-3300013286-35</strain>
    </source>
</reference>
<evidence type="ECO:0000313" key="1">
    <source>
        <dbReference type="EMBL" id="QHU21769.1"/>
    </source>
</evidence>
<organism evidence="1">
    <name type="scientific">viral metagenome</name>
    <dbReference type="NCBI Taxonomy" id="1070528"/>
    <lineage>
        <taxon>unclassified sequences</taxon>
        <taxon>metagenomes</taxon>
        <taxon>organismal metagenomes</taxon>
    </lineage>
</organism>
<proteinExistence type="predicted"/>
<accession>A0A6C0KW00</accession>
<sequence>MSGDQQVQREKDNVMYGFYEFNDVPRQFKSSQDYLAYKKGLLSNKKSPNVIASGDKAPTMSLSGARDISNTFVYDGVDAAALDAGYARLTITMDFNFYGVNYGKWQNGGVYWAANNILSFGEGYSNTRDISGGLAGIYLGTADRVISSVYVVDTVKQGNFNIFKLIVNYYNYTEPAGPGEAETGSFELRLVKEASGFFRQWIEVKTNQAYNLDGQGDRAFWNIVFDSPDSGPEKNGPQYTFGTFFTNLDRSSFVLASDPTGTTWKLFDHAHLTI</sequence>
<name>A0A6C0KW00_9ZZZZ</name>
<protein>
    <submittedName>
        <fullName evidence="1">Uncharacterized protein</fullName>
    </submittedName>
</protein>